<dbReference type="SUPFAM" id="SSF111369">
    <property type="entry name" value="HlyD-like secretion proteins"/>
    <property type="match status" value="2"/>
</dbReference>
<dbReference type="Gene3D" id="2.40.420.20">
    <property type="match status" value="1"/>
</dbReference>
<protein>
    <submittedName>
        <fullName evidence="2">HlyD family efflux transporter periplasmic adaptor subunit</fullName>
    </submittedName>
</protein>
<dbReference type="Gene3D" id="1.10.287.470">
    <property type="entry name" value="Helix hairpin bin"/>
    <property type="match status" value="1"/>
</dbReference>
<organism evidence="2 3">
    <name type="scientific">Rhabdonatronobacter sediminivivens</name>
    <dbReference type="NCBI Taxonomy" id="2743469"/>
    <lineage>
        <taxon>Bacteria</taxon>
        <taxon>Pseudomonadati</taxon>
        <taxon>Pseudomonadota</taxon>
        <taxon>Alphaproteobacteria</taxon>
        <taxon>Rhodobacterales</taxon>
        <taxon>Paracoccaceae</taxon>
        <taxon>Rhabdonatronobacter</taxon>
    </lineage>
</organism>
<dbReference type="EMBL" id="JACBXS010000012">
    <property type="protein sequence ID" value="NYS24913.1"/>
    <property type="molecule type" value="Genomic_DNA"/>
</dbReference>
<gene>
    <name evidence="2" type="ORF">HUK65_07885</name>
</gene>
<proteinExistence type="predicted"/>
<accession>A0A7Z0HZ21</accession>
<sequence length="491" mass="52793">MRFLTRSLLALFLAGLTLGLLGYAAHVVVTSVQERAQQSARPAMSRERTFTVQVMPYDPGQVIPVLSAFGEVRTRRSLELRAPMAGRVLELAPGFEDGAAVTAGQLLLRIDPSEALSARDLAQSDMSRAEAELRDAVRALDLAAEDVAAAQEQLDLRQRTLDRRRDLAGRGVGTEAQIEEAELALSSARQALVSRRQALAQAEARRDQAETARDRLRITLTDAERRLADTEVHAGFAGVLSGVDVVEGGLVSTNERLATVIDPDDLEVAFRISTAQYLRLLDPDGGLRAAPAQVSLDVSGMEITSPARLSRVGAGLTEGQSGRLLYATLDAPRGFRLGDFVTVRVDEPALENVALLPSAAVTAAGEVLVVGPDDRLEAHPVEVLRRQGDAVILRASADLAGREVVREVGPMLGAGILVQPQRYAAASAGQPLAPEARMIRLDPERRAELIAQVESNSRMPEPVRARLIAQLEQDEVPEQMIERIANGPRGG</sequence>
<feature type="coiled-coil region" evidence="1">
    <location>
        <begin position="119"/>
        <end position="153"/>
    </location>
</feature>
<keyword evidence="1" id="KW-0175">Coiled coil</keyword>
<dbReference type="RefSeq" id="WP_179905613.1">
    <property type="nucleotide sequence ID" value="NZ_JACBXS010000012.1"/>
</dbReference>
<evidence type="ECO:0000313" key="2">
    <source>
        <dbReference type="EMBL" id="NYS24913.1"/>
    </source>
</evidence>
<dbReference type="Gene3D" id="2.40.50.100">
    <property type="match status" value="1"/>
</dbReference>
<keyword evidence="3" id="KW-1185">Reference proteome</keyword>
<dbReference type="PANTHER" id="PTHR30469">
    <property type="entry name" value="MULTIDRUG RESISTANCE PROTEIN MDTA"/>
    <property type="match status" value="1"/>
</dbReference>
<dbReference type="GO" id="GO:1990281">
    <property type="term" value="C:efflux pump complex"/>
    <property type="evidence" value="ECO:0007669"/>
    <property type="project" value="TreeGrafter"/>
</dbReference>
<comment type="caution">
    <text evidence="2">The sequence shown here is derived from an EMBL/GenBank/DDBJ whole genome shotgun (WGS) entry which is preliminary data.</text>
</comment>
<dbReference type="AlphaFoldDB" id="A0A7Z0HZ21"/>
<name>A0A7Z0HZ21_9RHOB</name>
<evidence type="ECO:0000256" key="1">
    <source>
        <dbReference type="SAM" id="Coils"/>
    </source>
</evidence>
<dbReference type="Proteomes" id="UP000529417">
    <property type="component" value="Unassembled WGS sequence"/>
</dbReference>
<dbReference type="Gene3D" id="2.40.30.170">
    <property type="match status" value="1"/>
</dbReference>
<dbReference type="GO" id="GO:0015562">
    <property type="term" value="F:efflux transmembrane transporter activity"/>
    <property type="evidence" value="ECO:0007669"/>
    <property type="project" value="TreeGrafter"/>
</dbReference>
<evidence type="ECO:0000313" key="3">
    <source>
        <dbReference type="Proteomes" id="UP000529417"/>
    </source>
</evidence>
<reference evidence="2 3" key="1">
    <citation type="journal article" date="2000" name="Arch. Microbiol.">
        <title>Rhodobaca bogoriensis gen. nov. and sp. nov., an alkaliphilic purple nonsulfur bacterium from African Rift Valley soda lakes.</title>
        <authorList>
            <person name="Milford A.D."/>
            <person name="Achenbach L.A."/>
            <person name="Jung D.O."/>
            <person name="Madigan M.T."/>
        </authorList>
    </citation>
    <scope>NUCLEOTIDE SEQUENCE [LARGE SCALE GENOMIC DNA]</scope>
    <source>
        <strain evidence="2 3">2376</strain>
    </source>
</reference>
<feature type="coiled-coil region" evidence="1">
    <location>
        <begin position="192"/>
        <end position="233"/>
    </location>
</feature>
<dbReference type="PANTHER" id="PTHR30469:SF15">
    <property type="entry name" value="HLYD FAMILY OF SECRETION PROTEINS"/>
    <property type="match status" value="1"/>
</dbReference>